<dbReference type="Pfam" id="PF13537">
    <property type="entry name" value="GATase_7"/>
    <property type="match status" value="1"/>
</dbReference>
<evidence type="ECO:0000256" key="5">
    <source>
        <dbReference type="ARBA" id="ARBA00022840"/>
    </source>
</evidence>
<evidence type="ECO:0000313" key="10">
    <source>
        <dbReference type="Proteomes" id="UP001065265"/>
    </source>
</evidence>
<evidence type="ECO:0000259" key="7">
    <source>
        <dbReference type="Pfam" id="PF00733"/>
    </source>
</evidence>
<keyword evidence="5" id="KW-0067">ATP-binding</keyword>
<dbReference type="PANTHER" id="PTHR43284:SF1">
    <property type="entry name" value="ASPARAGINE SYNTHETASE"/>
    <property type="match status" value="1"/>
</dbReference>
<dbReference type="SUPFAM" id="SSF56235">
    <property type="entry name" value="N-terminal nucleophile aminohydrolases (Ntn hydrolases)"/>
    <property type="match status" value="1"/>
</dbReference>
<comment type="pathway">
    <text evidence="1">Amino-acid biosynthesis; L-asparagine biosynthesis; L-asparagine from L-aspartate (L-Gln route): step 1/1.</text>
</comment>
<dbReference type="RefSeq" id="WP_265558270.1">
    <property type="nucleotide sequence ID" value="NZ_CP092471.1"/>
</dbReference>
<comment type="catalytic activity">
    <reaction evidence="6">
        <text>L-aspartate + L-glutamine + ATP + H2O = L-asparagine + L-glutamate + AMP + diphosphate + H(+)</text>
        <dbReference type="Rhea" id="RHEA:12228"/>
        <dbReference type="ChEBI" id="CHEBI:15377"/>
        <dbReference type="ChEBI" id="CHEBI:15378"/>
        <dbReference type="ChEBI" id="CHEBI:29985"/>
        <dbReference type="ChEBI" id="CHEBI:29991"/>
        <dbReference type="ChEBI" id="CHEBI:30616"/>
        <dbReference type="ChEBI" id="CHEBI:33019"/>
        <dbReference type="ChEBI" id="CHEBI:58048"/>
        <dbReference type="ChEBI" id="CHEBI:58359"/>
        <dbReference type="ChEBI" id="CHEBI:456215"/>
        <dbReference type="EC" id="6.3.5.4"/>
    </reaction>
</comment>
<dbReference type="Gene3D" id="3.40.50.620">
    <property type="entry name" value="HUPs"/>
    <property type="match status" value="1"/>
</dbReference>
<dbReference type="InterPro" id="IPR001962">
    <property type="entry name" value="Asn_synthase"/>
</dbReference>
<organism evidence="9 10">
    <name type="scientific">Qipengyuania spongiae</name>
    <dbReference type="NCBI Taxonomy" id="2909673"/>
    <lineage>
        <taxon>Bacteria</taxon>
        <taxon>Pseudomonadati</taxon>
        <taxon>Pseudomonadota</taxon>
        <taxon>Alphaproteobacteria</taxon>
        <taxon>Sphingomonadales</taxon>
        <taxon>Erythrobacteraceae</taxon>
        <taxon>Qipengyuania</taxon>
    </lineage>
</organism>
<evidence type="ECO:0000259" key="8">
    <source>
        <dbReference type="Pfam" id="PF13537"/>
    </source>
</evidence>
<sequence>MIETTRDLTGLLWRRSEPVGDARGRRAVLAFLSPSTRIDNMDAMRRALGLGGEASVEQVLLEGWRVWGDELANRLRGAFAFAIFEPQGQILSLVRDISGLAPLFYVAAPHRLAVAATSRMARALFGQELSLDEVFHAEFLNSQSTTRGRTFFAGLSRLLPAHILEFSAASNGEMRRYWSPHDAPRDVPCDHAAARFRKLFDRSVLRSFHSGKTAVLLSGGMDSSAILGAVTANGIAPSEIPCLTKTYRGTKGWSDAHYLDVLRNHFDLELNEVPSDRHDPLEDIGEYLELLDGPYLSYGHSVTAKLQKVARAKGWTTLLSGHGGDEVVGYGSGRLNELARAHRWLSVWRETAGVAQLSRDSRLRFMRNYLTHYPAYRPVERLIRKILPDAQTAGDPSLSDRAEDLVGAEQLTYVSLQSRRDHDERMLHLEALESPMQPLAIESITQTSRAAGVVTEMPFYDRDLIEFSLSLPSHWKLRGGLTRFVLREAMRSRLPREVLERGTKYDFTAPFVAGLSDKREQVLDWTAGTHHLFRDLVNLDRLERVRDVLGRKGTELENDDARFIWRCTVLCMWLDQFDPTVPPPELVPLLEPA</sequence>
<dbReference type="InterPro" id="IPR051786">
    <property type="entry name" value="ASN_synthetase/amidase"/>
</dbReference>
<evidence type="ECO:0000256" key="3">
    <source>
        <dbReference type="ARBA" id="ARBA00012737"/>
    </source>
</evidence>
<evidence type="ECO:0000313" key="9">
    <source>
        <dbReference type="EMBL" id="UVI39089.1"/>
    </source>
</evidence>
<dbReference type="SUPFAM" id="SSF52402">
    <property type="entry name" value="Adenine nucleotide alpha hydrolases-like"/>
    <property type="match status" value="1"/>
</dbReference>
<dbReference type="InterPro" id="IPR017932">
    <property type="entry name" value="GATase_2_dom"/>
</dbReference>
<evidence type="ECO:0000256" key="4">
    <source>
        <dbReference type="ARBA" id="ARBA00022741"/>
    </source>
</evidence>
<dbReference type="InterPro" id="IPR029055">
    <property type="entry name" value="Ntn_hydrolases_N"/>
</dbReference>
<dbReference type="PIRSF" id="PIRSF001589">
    <property type="entry name" value="Asn_synthetase_glu-h"/>
    <property type="match status" value="1"/>
</dbReference>
<evidence type="ECO:0000256" key="2">
    <source>
        <dbReference type="ARBA" id="ARBA00005752"/>
    </source>
</evidence>
<accession>A0ABY5SXY2</accession>
<feature type="domain" description="Glutamine amidotransferase type-2" evidence="8">
    <location>
        <begin position="38"/>
        <end position="118"/>
    </location>
</feature>
<keyword evidence="10" id="KW-1185">Reference proteome</keyword>
<dbReference type="EC" id="6.3.5.4" evidence="3"/>
<evidence type="ECO:0000256" key="6">
    <source>
        <dbReference type="ARBA" id="ARBA00048741"/>
    </source>
</evidence>
<keyword evidence="4" id="KW-0547">Nucleotide-binding</keyword>
<gene>
    <name evidence="9" type="ORF">L1F33_12755</name>
</gene>
<protein>
    <recommendedName>
        <fullName evidence="3">asparagine synthase (glutamine-hydrolyzing)</fullName>
        <ecNumber evidence="3">6.3.5.4</ecNumber>
    </recommendedName>
</protein>
<dbReference type="Pfam" id="PF00733">
    <property type="entry name" value="Asn_synthase"/>
    <property type="match status" value="1"/>
</dbReference>
<reference evidence="9" key="1">
    <citation type="submission" date="2022-02" db="EMBL/GenBank/DDBJ databases">
        <title>Qipengyuania spongiae sp. nov., isolated from marine sponge.</title>
        <authorList>
            <person name="Li Z."/>
            <person name="Zhang M."/>
        </authorList>
    </citation>
    <scope>NUCLEOTIDE SEQUENCE</scope>
    <source>
        <strain evidence="9">PHS-Z21</strain>
    </source>
</reference>
<proteinExistence type="inferred from homology"/>
<dbReference type="InterPro" id="IPR006426">
    <property type="entry name" value="Asn_synth_AEB"/>
</dbReference>
<dbReference type="Gene3D" id="3.60.20.10">
    <property type="entry name" value="Glutamine Phosphoribosylpyrophosphate, subunit 1, domain 1"/>
    <property type="match status" value="1"/>
</dbReference>
<dbReference type="Proteomes" id="UP001065265">
    <property type="component" value="Chromosome"/>
</dbReference>
<evidence type="ECO:0000256" key="1">
    <source>
        <dbReference type="ARBA" id="ARBA00005187"/>
    </source>
</evidence>
<feature type="domain" description="Asparagine synthetase" evidence="7">
    <location>
        <begin position="196"/>
        <end position="573"/>
    </location>
</feature>
<name>A0ABY5SXY2_9SPHN</name>
<comment type="similarity">
    <text evidence="2">Belongs to the asparagine synthetase family.</text>
</comment>
<dbReference type="PANTHER" id="PTHR43284">
    <property type="entry name" value="ASPARAGINE SYNTHETASE (GLUTAMINE-HYDROLYZING)"/>
    <property type="match status" value="1"/>
</dbReference>
<dbReference type="InterPro" id="IPR014729">
    <property type="entry name" value="Rossmann-like_a/b/a_fold"/>
</dbReference>
<dbReference type="EMBL" id="CP092471">
    <property type="protein sequence ID" value="UVI39089.1"/>
    <property type="molecule type" value="Genomic_DNA"/>
</dbReference>